<proteinExistence type="predicted"/>
<organism evidence="1 2">
    <name type="scientific">Fervidicola ferrireducens</name>
    <dbReference type="NCBI Taxonomy" id="520764"/>
    <lineage>
        <taxon>Bacteria</taxon>
        <taxon>Bacillati</taxon>
        <taxon>Bacillota</taxon>
        <taxon>Clostridia</taxon>
        <taxon>Thermosediminibacterales</taxon>
        <taxon>Thermosediminibacteraceae</taxon>
        <taxon>Fervidicola</taxon>
    </lineage>
</organism>
<reference evidence="1 2" key="1">
    <citation type="submission" date="2015-12" db="EMBL/GenBank/DDBJ databases">
        <title>Draft genome sequnece of Fervidicola ferrireducens strain Y170.</title>
        <authorList>
            <person name="Patel B.K."/>
        </authorList>
    </citation>
    <scope>NUCLEOTIDE SEQUENCE [LARGE SCALE GENOMIC DNA]</scope>
    <source>
        <strain evidence="1 2">Y170</strain>
    </source>
</reference>
<keyword evidence="2" id="KW-1185">Reference proteome</keyword>
<comment type="caution">
    <text evidence="1">The sequence shown here is derived from an EMBL/GenBank/DDBJ whole genome shotgun (WGS) entry which is preliminary data.</text>
</comment>
<dbReference type="AlphaFoldDB" id="A0A140L9P8"/>
<dbReference type="RefSeq" id="WP_066353288.1">
    <property type="nucleotide sequence ID" value="NZ_LOED01000013.1"/>
</dbReference>
<name>A0A140L9P8_9FIRM</name>
<protein>
    <submittedName>
        <fullName evidence="1">Uncharacterized protein</fullName>
    </submittedName>
</protein>
<dbReference type="EMBL" id="LOED01000013">
    <property type="protein sequence ID" value="KXG77273.1"/>
    <property type="molecule type" value="Genomic_DNA"/>
</dbReference>
<evidence type="ECO:0000313" key="1">
    <source>
        <dbReference type="EMBL" id="KXG77273.1"/>
    </source>
</evidence>
<sequence>MDGYRALAAGIIRQAVWDVKNLPNKDPDKIDAIEFFTKDWFEFIADVLNLDAGKIRKKVAELCQIQCQRRDSKKNKNIHLPSVIQKLEQGEEGRHIEAAQLAYVGVK</sequence>
<dbReference type="STRING" id="520764.AN618_13020"/>
<accession>A0A140L9P8</accession>
<gene>
    <name evidence="1" type="ORF">AN618_13020</name>
</gene>
<dbReference type="InParanoid" id="A0A140L9P8"/>
<evidence type="ECO:0000313" key="2">
    <source>
        <dbReference type="Proteomes" id="UP000070427"/>
    </source>
</evidence>
<dbReference type="Proteomes" id="UP000070427">
    <property type="component" value="Unassembled WGS sequence"/>
</dbReference>